<dbReference type="GO" id="GO:0046685">
    <property type="term" value="P:response to arsenic-containing substance"/>
    <property type="evidence" value="ECO:0007669"/>
    <property type="project" value="InterPro"/>
</dbReference>
<comment type="caution">
    <text evidence="1">The sequence shown here is derived from an EMBL/GenBank/DDBJ whole genome shotgun (WGS) entry which is preliminary data.</text>
</comment>
<reference evidence="1" key="1">
    <citation type="submission" date="2019-08" db="EMBL/GenBank/DDBJ databases">
        <authorList>
            <person name="Kucharzyk K."/>
            <person name="Murdoch R.W."/>
            <person name="Higgins S."/>
            <person name="Loffler F."/>
        </authorList>
    </citation>
    <scope>NUCLEOTIDE SEQUENCE</scope>
</reference>
<dbReference type="GO" id="GO:0045892">
    <property type="term" value="P:negative regulation of DNA-templated transcription"/>
    <property type="evidence" value="ECO:0007669"/>
    <property type="project" value="InterPro"/>
</dbReference>
<gene>
    <name evidence="1" type="primary">arsD_12</name>
    <name evidence="1" type="ORF">SDC9_128046</name>
</gene>
<name>A0A645CVU9_9ZZZZ</name>
<dbReference type="Pfam" id="PF06953">
    <property type="entry name" value="ArsD"/>
    <property type="match status" value="1"/>
</dbReference>
<sequence>MKNMIIFDPAMCCSTGVCGASVDPELLRISTVLNSLSKKGIIVERHNLTSNPQAFVDNKGINQLLNSGGVDILPVTMVDGVVVKTKTYPTNKELCEMLEIPEDFLKATMKVKTKSSGCCGGSGCC</sequence>
<protein>
    <submittedName>
        <fullName evidence="1">Arsenical resistance operon trans-acting repressor ArsD</fullName>
    </submittedName>
</protein>
<proteinExistence type="predicted"/>
<dbReference type="GO" id="GO:0003677">
    <property type="term" value="F:DNA binding"/>
    <property type="evidence" value="ECO:0007669"/>
    <property type="project" value="InterPro"/>
</dbReference>
<dbReference type="AlphaFoldDB" id="A0A645CVU9"/>
<evidence type="ECO:0000313" key="1">
    <source>
        <dbReference type="EMBL" id="MPM80995.1"/>
    </source>
</evidence>
<dbReference type="NCBIfam" id="NF033727">
    <property type="entry name" value="chaperon_ArsD"/>
    <property type="match status" value="1"/>
</dbReference>
<dbReference type="InterPro" id="IPR010712">
    <property type="entry name" value="Arsenical-R_ArsD"/>
</dbReference>
<accession>A0A645CVU9</accession>
<dbReference type="Gene3D" id="3.40.30.10">
    <property type="entry name" value="Glutaredoxin"/>
    <property type="match status" value="1"/>
</dbReference>
<organism evidence="1">
    <name type="scientific">bioreactor metagenome</name>
    <dbReference type="NCBI Taxonomy" id="1076179"/>
    <lineage>
        <taxon>unclassified sequences</taxon>
        <taxon>metagenomes</taxon>
        <taxon>ecological metagenomes</taxon>
    </lineage>
</organism>
<dbReference type="EMBL" id="VSSQ01030457">
    <property type="protein sequence ID" value="MPM80995.1"/>
    <property type="molecule type" value="Genomic_DNA"/>
</dbReference>